<comment type="subcellular location">
    <subcellularLocation>
        <location evidence="1">Nucleus</location>
    </subcellularLocation>
</comment>
<organism evidence="10 11">
    <name type="scientific">Aedes aegypti</name>
    <name type="common">Yellowfever mosquito</name>
    <name type="synonym">Culex aegypti</name>
    <dbReference type="NCBI Taxonomy" id="7159"/>
    <lineage>
        <taxon>Eukaryota</taxon>
        <taxon>Metazoa</taxon>
        <taxon>Ecdysozoa</taxon>
        <taxon>Arthropoda</taxon>
        <taxon>Hexapoda</taxon>
        <taxon>Insecta</taxon>
        <taxon>Pterygota</taxon>
        <taxon>Neoptera</taxon>
        <taxon>Endopterygota</taxon>
        <taxon>Diptera</taxon>
        <taxon>Nematocera</taxon>
        <taxon>Culicoidea</taxon>
        <taxon>Culicidae</taxon>
        <taxon>Culicinae</taxon>
        <taxon>Aedini</taxon>
        <taxon>Aedes</taxon>
        <taxon>Stegomyia</taxon>
    </lineage>
</organism>
<dbReference type="InterPro" id="IPR050888">
    <property type="entry name" value="ZnF_C2H2-type_TF"/>
</dbReference>
<feature type="region of interest" description="Disordered" evidence="8">
    <location>
        <begin position="457"/>
        <end position="479"/>
    </location>
</feature>
<feature type="compositionally biased region" description="Polar residues" evidence="8">
    <location>
        <begin position="325"/>
        <end position="334"/>
    </location>
</feature>
<proteinExistence type="predicted"/>
<dbReference type="SUPFAM" id="SSF57667">
    <property type="entry name" value="beta-beta-alpha zinc fingers"/>
    <property type="match status" value="1"/>
</dbReference>
<keyword evidence="5" id="KW-0862">Zinc</keyword>
<dbReference type="OMA" id="EKAECPH"/>
<dbReference type="Pfam" id="PF00096">
    <property type="entry name" value="zf-C2H2"/>
    <property type="match status" value="1"/>
</dbReference>
<protein>
    <recommendedName>
        <fullName evidence="9">C2H2-type domain-containing protein</fullName>
    </recommendedName>
</protein>
<dbReference type="GO" id="GO:0008270">
    <property type="term" value="F:zinc ion binding"/>
    <property type="evidence" value="ECO:0007669"/>
    <property type="project" value="UniProtKB-KW"/>
</dbReference>
<keyword evidence="3" id="KW-0677">Repeat</keyword>
<gene>
    <name evidence="10" type="primary">5566707</name>
</gene>
<dbReference type="SMART" id="SM00355">
    <property type="entry name" value="ZnF_C2H2"/>
    <property type="match status" value="8"/>
</dbReference>
<dbReference type="AlphaFoldDB" id="A0A903U435"/>
<dbReference type="Gene3D" id="3.30.160.60">
    <property type="entry name" value="Classic Zinc Finger"/>
    <property type="match status" value="3"/>
</dbReference>
<feature type="region of interest" description="Disordered" evidence="8">
    <location>
        <begin position="179"/>
        <end position="199"/>
    </location>
</feature>
<evidence type="ECO:0000256" key="3">
    <source>
        <dbReference type="ARBA" id="ARBA00022737"/>
    </source>
</evidence>
<feature type="domain" description="C2H2-type" evidence="9">
    <location>
        <begin position="417"/>
        <end position="445"/>
    </location>
</feature>
<evidence type="ECO:0000256" key="8">
    <source>
        <dbReference type="SAM" id="MobiDB-lite"/>
    </source>
</evidence>
<dbReference type="OrthoDB" id="8922241at2759"/>
<dbReference type="PROSITE" id="PS00028">
    <property type="entry name" value="ZINC_FINGER_C2H2_1"/>
    <property type="match status" value="5"/>
</dbReference>
<evidence type="ECO:0000256" key="1">
    <source>
        <dbReference type="ARBA" id="ARBA00004123"/>
    </source>
</evidence>
<evidence type="ECO:0000256" key="6">
    <source>
        <dbReference type="ARBA" id="ARBA00023242"/>
    </source>
</evidence>
<keyword evidence="11" id="KW-1185">Reference proteome</keyword>
<evidence type="ECO:0000256" key="2">
    <source>
        <dbReference type="ARBA" id="ARBA00022723"/>
    </source>
</evidence>
<feature type="compositionally biased region" description="Polar residues" evidence="8">
    <location>
        <begin position="469"/>
        <end position="479"/>
    </location>
</feature>
<dbReference type="GO" id="GO:0005634">
    <property type="term" value="C:nucleus"/>
    <property type="evidence" value="ECO:0007669"/>
    <property type="project" value="UniProtKB-SubCell"/>
</dbReference>
<keyword evidence="2" id="KW-0479">Metal-binding</keyword>
<evidence type="ECO:0000256" key="5">
    <source>
        <dbReference type="ARBA" id="ARBA00022833"/>
    </source>
</evidence>
<reference evidence="10" key="2">
    <citation type="submission" date="2025-08" db="UniProtKB">
        <authorList>
            <consortium name="EnsemblMetazoa"/>
        </authorList>
    </citation>
    <scope>IDENTIFICATION</scope>
    <source>
        <strain evidence="10">LVP_AGWG</strain>
    </source>
</reference>
<keyword evidence="4 7" id="KW-0863">Zinc-finger</keyword>
<feature type="compositionally biased region" description="Polar residues" evidence="8">
    <location>
        <begin position="184"/>
        <end position="194"/>
    </location>
</feature>
<evidence type="ECO:0000259" key="9">
    <source>
        <dbReference type="PROSITE" id="PS50157"/>
    </source>
</evidence>
<evidence type="ECO:0000313" key="11">
    <source>
        <dbReference type="Proteomes" id="UP000008820"/>
    </source>
</evidence>
<accession>A0A903U435</accession>
<evidence type="ECO:0000256" key="7">
    <source>
        <dbReference type="PROSITE-ProRule" id="PRU00042"/>
    </source>
</evidence>
<dbReference type="InterPro" id="IPR013087">
    <property type="entry name" value="Znf_C2H2_type"/>
</dbReference>
<dbReference type="InterPro" id="IPR036236">
    <property type="entry name" value="Znf_C2H2_sf"/>
</dbReference>
<evidence type="ECO:0000313" key="10">
    <source>
        <dbReference type="EnsemblMetazoa" id="AAEL005592-PB"/>
    </source>
</evidence>
<dbReference type="PANTHER" id="PTHR24406">
    <property type="entry name" value="TRANSCRIPTIONAL REPRESSOR CTCFL-RELATED"/>
    <property type="match status" value="1"/>
</dbReference>
<evidence type="ECO:0000256" key="4">
    <source>
        <dbReference type="ARBA" id="ARBA00022771"/>
    </source>
</evidence>
<name>A0A903U435_AEDAE</name>
<dbReference type="PROSITE" id="PS50157">
    <property type="entry name" value="ZINC_FINGER_C2H2_2"/>
    <property type="match status" value="1"/>
</dbReference>
<keyword evidence="6" id="KW-0539">Nucleus</keyword>
<dbReference type="EnsemblMetazoa" id="AAEL005592-RB">
    <property type="protein sequence ID" value="AAEL005592-PB"/>
    <property type="gene ID" value="AAEL005592"/>
</dbReference>
<feature type="region of interest" description="Disordered" evidence="8">
    <location>
        <begin position="309"/>
        <end position="338"/>
    </location>
</feature>
<dbReference type="Proteomes" id="UP000008820">
    <property type="component" value="Chromosome 3"/>
</dbReference>
<dbReference type="KEGG" id="aag:5566707"/>
<sequence>MKCSLCKKNSSKLVTYRLCKCCSERVESGCRESIIFVAANEEQSAVRKVECDVCQEPVLKDELEQHRETCCPSRKVFRCTVCDAEYQHKDDLWGHLDEHEIQDEAKDICCGETNVMYELHKCDLCNDHRVYRESHYWNHVHEDHDGYFLKCSNCDETFRSRKLKTEHDENHCWANEKDGGNSDCGKSSPLQDLQTDNDEDHYEVKDVLIEYPECEDIPMSQDEDQLATAIEKPKREKAVKKNCPDCGLRIQKRTALGPHHCIVDENALKQHQSSSYVRKQCPNCGREFRKLSTFAKHKCEANAKAKVDNSSDMTESLGRKENSHTDQPSAETPTPSKPQCPHCKRFYINRESMLVHIRSLHRKARCTICGLVLANYGLVKAHRLAVHIEKAECPHCKQRFSKKNFQNHLNSHSEASHLCPDCGMMFKSNQNLQVHLRRFHTPGKTPSMKRYIRHGKSRNRVIDVDENATENSESQQEGS</sequence>
<reference evidence="10 11" key="1">
    <citation type="submission" date="2017-06" db="EMBL/GenBank/DDBJ databases">
        <title>Aedes aegypti genome working group (AGWG) sequencing and assembly.</title>
        <authorList>
            <consortium name="Aedes aegypti Genome Working Group (AGWG)"/>
            <person name="Matthews B.J."/>
        </authorList>
    </citation>
    <scope>NUCLEOTIDE SEQUENCE [LARGE SCALE GENOMIC DNA]</scope>
    <source>
        <strain evidence="10 11">LVP_AGWG</strain>
    </source>
</reference>